<comment type="caution">
    <text evidence="2">The sequence shown here is derived from an EMBL/GenBank/DDBJ whole genome shotgun (WGS) entry which is preliminary data.</text>
</comment>
<reference evidence="3" key="1">
    <citation type="submission" date="2024-07" db="EMBL/GenBank/DDBJ databases">
        <title>Two chromosome-level genome assemblies of Korean endemic species Abeliophyllum distichum and Forsythia ovata (Oleaceae).</title>
        <authorList>
            <person name="Jang H."/>
        </authorList>
    </citation>
    <scope>NUCLEOTIDE SEQUENCE [LARGE SCALE GENOMIC DNA]</scope>
</reference>
<dbReference type="EMBL" id="JBFOLJ010000012">
    <property type="protein sequence ID" value="KAL2488267.1"/>
    <property type="molecule type" value="Genomic_DNA"/>
</dbReference>
<sequence>MIVWGLTLVKADNSQQLKFIIVDCCKIRCKENSEYTDRELGETAVSLDPQITVQKLLVPWRNTNSGSRRKWWYQCAKFGANGGIYSEKEGLQRGSPTARVTGGANGGIFSAKEGPPRGDPQRERAVHSEEAPQRECEN</sequence>
<evidence type="ECO:0000313" key="3">
    <source>
        <dbReference type="Proteomes" id="UP001604277"/>
    </source>
</evidence>
<dbReference type="Proteomes" id="UP001604277">
    <property type="component" value="Unassembled WGS sequence"/>
</dbReference>
<protein>
    <submittedName>
        <fullName evidence="2">Uncharacterized protein</fullName>
    </submittedName>
</protein>
<evidence type="ECO:0000313" key="2">
    <source>
        <dbReference type="EMBL" id="KAL2488267.1"/>
    </source>
</evidence>
<feature type="region of interest" description="Disordered" evidence="1">
    <location>
        <begin position="89"/>
        <end position="138"/>
    </location>
</feature>
<proteinExistence type="predicted"/>
<feature type="compositionally biased region" description="Basic and acidic residues" evidence="1">
    <location>
        <begin position="114"/>
        <end position="138"/>
    </location>
</feature>
<name>A0ABD1RIL9_9LAMI</name>
<keyword evidence="3" id="KW-1185">Reference proteome</keyword>
<gene>
    <name evidence="2" type="ORF">Fot_41559</name>
</gene>
<dbReference type="AlphaFoldDB" id="A0ABD1RIL9"/>
<accession>A0ABD1RIL9</accession>
<organism evidence="2 3">
    <name type="scientific">Forsythia ovata</name>
    <dbReference type="NCBI Taxonomy" id="205694"/>
    <lineage>
        <taxon>Eukaryota</taxon>
        <taxon>Viridiplantae</taxon>
        <taxon>Streptophyta</taxon>
        <taxon>Embryophyta</taxon>
        <taxon>Tracheophyta</taxon>
        <taxon>Spermatophyta</taxon>
        <taxon>Magnoliopsida</taxon>
        <taxon>eudicotyledons</taxon>
        <taxon>Gunneridae</taxon>
        <taxon>Pentapetalae</taxon>
        <taxon>asterids</taxon>
        <taxon>lamiids</taxon>
        <taxon>Lamiales</taxon>
        <taxon>Oleaceae</taxon>
        <taxon>Forsythieae</taxon>
        <taxon>Forsythia</taxon>
    </lineage>
</organism>
<evidence type="ECO:0000256" key="1">
    <source>
        <dbReference type="SAM" id="MobiDB-lite"/>
    </source>
</evidence>